<proteinExistence type="predicted"/>
<sequence>MIRETYSTANLSKQNSDKLAKAVENSSSSDFIFKGYKAASEIVAAKFMKGPERKNAISSGIKSLESNIKANPSSTELRLIRLSVQENLPKIVGYHKNMGEDKDYILKNYGQQNAALKKYIRNFAAGSKTMTAQEKNSLR</sequence>
<dbReference type="RefSeq" id="WP_243548860.1">
    <property type="nucleotide sequence ID" value="NZ_CP094532.1"/>
</dbReference>
<keyword evidence="2" id="KW-1185">Reference proteome</keyword>
<reference evidence="1 2" key="1">
    <citation type="submission" date="2022-03" db="EMBL/GenBank/DDBJ databases">
        <title>Chryseobacterium sp. isolated from particulate matters in swine house.</title>
        <authorList>
            <person name="Won M."/>
            <person name="Kim S.-J."/>
            <person name="Kwon S.-W."/>
        </authorList>
    </citation>
    <scope>NUCLEOTIDE SEQUENCE [LARGE SCALE GENOMIC DNA]</scope>
    <source>
        <strain evidence="1 2">SC2-2</strain>
    </source>
</reference>
<evidence type="ECO:0008006" key="3">
    <source>
        <dbReference type="Google" id="ProtNLM"/>
    </source>
</evidence>
<gene>
    <name evidence="1" type="ORF">MTP09_13185</name>
</gene>
<evidence type="ECO:0000313" key="2">
    <source>
        <dbReference type="Proteomes" id="UP000831460"/>
    </source>
</evidence>
<dbReference type="Proteomes" id="UP000831460">
    <property type="component" value="Chromosome"/>
</dbReference>
<protein>
    <recommendedName>
        <fullName evidence="3">DUF4142 domain-containing protein</fullName>
    </recommendedName>
</protein>
<name>A0ABY4BSZ7_9FLAO</name>
<evidence type="ECO:0000313" key="1">
    <source>
        <dbReference type="EMBL" id="UOE40841.1"/>
    </source>
</evidence>
<dbReference type="EMBL" id="CP094532">
    <property type="protein sequence ID" value="UOE40841.1"/>
    <property type="molecule type" value="Genomic_DNA"/>
</dbReference>
<organism evidence="1 2">
    <name type="scientific">Chryseobacterium suipulveris</name>
    <dbReference type="NCBI Taxonomy" id="2929800"/>
    <lineage>
        <taxon>Bacteria</taxon>
        <taxon>Pseudomonadati</taxon>
        <taxon>Bacteroidota</taxon>
        <taxon>Flavobacteriia</taxon>
        <taxon>Flavobacteriales</taxon>
        <taxon>Weeksellaceae</taxon>
        <taxon>Chryseobacterium group</taxon>
        <taxon>Chryseobacterium</taxon>
    </lineage>
</organism>
<accession>A0ABY4BSZ7</accession>